<dbReference type="InterPro" id="IPR046960">
    <property type="entry name" value="PPR_At4g14850-like_plant"/>
</dbReference>
<dbReference type="InterPro" id="IPR011990">
    <property type="entry name" value="TPR-like_helical_dom_sf"/>
</dbReference>
<dbReference type="SUPFAM" id="SSF48452">
    <property type="entry name" value="TPR-like"/>
    <property type="match status" value="1"/>
</dbReference>
<evidence type="ECO:0000259" key="4">
    <source>
        <dbReference type="Pfam" id="PF14432"/>
    </source>
</evidence>
<evidence type="ECO:0000313" key="6">
    <source>
        <dbReference type="Proteomes" id="UP001279734"/>
    </source>
</evidence>
<dbReference type="FunFam" id="1.25.40.10:FF:000366">
    <property type="entry name" value="Pentatricopeptide (PPR) repeat-containing protein"/>
    <property type="match status" value="1"/>
</dbReference>
<dbReference type="PANTHER" id="PTHR47926">
    <property type="entry name" value="PENTATRICOPEPTIDE REPEAT-CONTAINING PROTEIN"/>
    <property type="match status" value="1"/>
</dbReference>
<accession>A0AAD3P6E6</accession>
<dbReference type="Pfam" id="PF14432">
    <property type="entry name" value="DYW_deaminase"/>
    <property type="match status" value="1"/>
</dbReference>
<reference evidence="5" key="1">
    <citation type="submission" date="2023-05" db="EMBL/GenBank/DDBJ databases">
        <title>Nepenthes gracilis genome sequencing.</title>
        <authorList>
            <person name="Fukushima K."/>
        </authorList>
    </citation>
    <scope>NUCLEOTIDE SEQUENCE</scope>
    <source>
        <strain evidence="5">SING2019-196</strain>
    </source>
</reference>
<dbReference type="Pfam" id="PF13041">
    <property type="entry name" value="PPR_2"/>
    <property type="match status" value="4"/>
</dbReference>
<dbReference type="FunFam" id="1.25.40.10:FF:000073">
    <property type="entry name" value="Pentatricopeptide repeat-containing protein chloroplastic"/>
    <property type="match status" value="1"/>
</dbReference>
<dbReference type="GO" id="GO:0003723">
    <property type="term" value="F:RNA binding"/>
    <property type="evidence" value="ECO:0007669"/>
    <property type="project" value="InterPro"/>
</dbReference>
<feature type="repeat" description="PPR" evidence="3">
    <location>
        <begin position="415"/>
        <end position="449"/>
    </location>
</feature>
<evidence type="ECO:0000313" key="5">
    <source>
        <dbReference type="EMBL" id="GMG99814.1"/>
    </source>
</evidence>
<feature type="repeat" description="PPR" evidence="3">
    <location>
        <begin position="314"/>
        <end position="348"/>
    </location>
</feature>
<dbReference type="Pfam" id="PF20431">
    <property type="entry name" value="E_motif"/>
    <property type="match status" value="1"/>
</dbReference>
<evidence type="ECO:0000256" key="3">
    <source>
        <dbReference type="PROSITE-ProRule" id="PRU00708"/>
    </source>
</evidence>
<keyword evidence="2" id="KW-0677">Repeat</keyword>
<dbReference type="InterPro" id="IPR046848">
    <property type="entry name" value="E_motif"/>
</dbReference>
<dbReference type="EMBL" id="BSYO01000001">
    <property type="protein sequence ID" value="GMG99814.1"/>
    <property type="molecule type" value="Genomic_DNA"/>
</dbReference>
<keyword evidence="6" id="KW-1185">Reference proteome</keyword>
<dbReference type="Pfam" id="PF01535">
    <property type="entry name" value="PPR"/>
    <property type="match status" value="2"/>
</dbReference>
<protein>
    <recommendedName>
        <fullName evidence="4">DYW domain-containing protein</fullName>
    </recommendedName>
</protein>
<dbReference type="Proteomes" id="UP001279734">
    <property type="component" value="Unassembled WGS sequence"/>
</dbReference>
<sequence>MKLPLRWTHTRRPRKIRLSSPSEPILQSLGLKSYHQIPSRPTPTHLNNLLNTATQTQSIRHATQIHTQIVINSYTTFPFLLSNLLTLYAKCGHIAKSVLLFSTTHDDLKTIVTWTSLITQFSHHHMPIKALSLFNHMRSTGIYPNQFTFSAVLPACADTVNPFHGKQIHSLVNKQGFDSDVFVGSALVGMYAKCFDMVSAEVVFDEMPERNLVSWNSLIVGLLENRLFDRAVLNLKEVLKEPSVSPDEVTYSSVLSACANMVGGLEIGKQVHGVVVKHGLTTLAYVKNSLMDMYCKFGSFQGVDKLFRASIVRDVVTWNVMIMSYVQNENFEEACKCFMAIRNEGISPDEVSFSTVLHASSYLAALNQGALIHNEVIKTGFVTSTCVASALITMYAKCGSLTDALRVFEDIDGRNVVCWTAIIAAFQQHGCANKVIEYFESMLQEGISPDYITFVCVLSACGHTGQVREGFSYYNSMTTVHNMDPGPEHYACMVDLLGRSGRLEEAERFIELMPMKPDPSVWGALLGACRNHGNLKMGRKVAERLLEIEPSNPGNYVILANMYARSGNLKEADGIRRLMGVNGIRKEPGCSWIDIKDVTFVFTVNDKSHSRTDEIYEILRNLRELAKKKGYVAETQYAINDVEVNKEQSLWYHSERLALAFGLLALPTGAPIRIKKNLRTCGDCHTVMKFASEIFVREIFVRDINRFHHFANGSCSCRDYW</sequence>
<feature type="domain" description="DYW" evidence="4">
    <location>
        <begin position="630"/>
        <end position="721"/>
    </location>
</feature>
<dbReference type="NCBIfam" id="TIGR00756">
    <property type="entry name" value="PPR"/>
    <property type="match status" value="3"/>
</dbReference>
<comment type="similarity">
    <text evidence="1">Belongs to the PPR family. PCMP-H subfamily.</text>
</comment>
<proteinExistence type="inferred from homology"/>
<organism evidence="5 6">
    <name type="scientific">Nepenthes gracilis</name>
    <name type="common">Slender pitcher plant</name>
    <dbReference type="NCBI Taxonomy" id="150966"/>
    <lineage>
        <taxon>Eukaryota</taxon>
        <taxon>Viridiplantae</taxon>
        <taxon>Streptophyta</taxon>
        <taxon>Embryophyta</taxon>
        <taxon>Tracheophyta</taxon>
        <taxon>Spermatophyta</taxon>
        <taxon>Magnoliopsida</taxon>
        <taxon>eudicotyledons</taxon>
        <taxon>Gunneridae</taxon>
        <taxon>Pentapetalae</taxon>
        <taxon>Caryophyllales</taxon>
        <taxon>Nepenthaceae</taxon>
        <taxon>Nepenthes</taxon>
    </lineage>
</organism>
<comment type="caution">
    <text evidence="5">The sequence shown here is derived from an EMBL/GenBank/DDBJ whole genome shotgun (WGS) entry which is preliminary data.</text>
</comment>
<dbReference type="PROSITE" id="PS51375">
    <property type="entry name" value="PPR"/>
    <property type="match status" value="3"/>
</dbReference>
<dbReference type="GO" id="GO:0008270">
    <property type="term" value="F:zinc ion binding"/>
    <property type="evidence" value="ECO:0007669"/>
    <property type="project" value="InterPro"/>
</dbReference>
<dbReference type="PANTHER" id="PTHR47926:SF418">
    <property type="entry name" value="(WILD MALAYSIAN BANANA) HYPOTHETICAL PROTEIN"/>
    <property type="match status" value="1"/>
</dbReference>
<dbReference type="FunFam" id="1.25.40.10:FF:000031">
    <property type="entry name" value="Pentatricopeptide repeat-containing protein mitochondrial"/>
    <property type="match status" value="1"/>
</dbReference>
<dbReference type="Gene3D" id="1.25.40.10">
    <property type="entry name" value="Tetratricopeptide repeat domain"/>
    <property type="match status" value="4"/>
</dbReference>
<evidence type="ECO:0000256" key="1">
    <source>
        <dbReference type="ARBA" id="ARBA00006643"/>
    </source>
</evidence>
<dbReference type="GO" id="GO:0009451">
    <property type="term" value="P:RNA modification"/>
    <property type="evidence" value="ECO:0007669"/>
    <property type="project" value="InterPro"/>
</dbReference>
<dbReference type="FunFam" id="1.25.40.10:FF:000344">
    <property type="entry name" value="Pentatricopeptide repeat-containing protein"/>
    <property type="match status" value="1"/>
</dbReference>
<dbReference type="InterPro" id="IPR032867">
    <property type="entry name" value="DYW_dom"/>
</dbReference>
<dbReference type="InterPro" id="IPR002885">
    <property type="entry name" value="PPR_rpt"/>
</dbReference>
<dbReference type="AlphaFoldDB" id="A0AAD3P6E6"/>
<name>A0AAD3P6E6_NEPGR</name>
<gene>
    <name evidence="5" type="ORF">Nepgr_001654</name>
</gene>
<feature type="repeat" description="PPR" evidence="3">
    <location>
        <begin position="110"/>
        <end position="144"/>
    </location>
</feature>
<evidence type="ECO:0000256" key="2">
    <source>
        <dbReference type="ARBA" id="ARBA00022737"/>
    </source>
</evidence>